<protein>
    <recommendedName>
        <fullName evidence="9">Tubulin polyglutamylase TTLL4</fullName>
    </recommendedName>
</protein>
<evidence type="ECO:0008006" key="9">
    <source>
        <dbReference type="Google" id="ProtNLM"/>
    </source>
</evidence>
<accession>A0AAN8G2T2</accession>
<dbReference type="InterPro" id="IPR004344">
    <property type="entry name" value="TTL/TTLL_fam"/>
</dbReference>
<feature type="region of interest" description="Disordered" evidence="6">
    <location>
        <begin position="112"/>
        <end position="141"/>
    </location>
</feature>
<feature type="region of interest" description="Disordered" evidence="6">
    <location>
        <begin position="1048"/>
        <end position="1112"/>
    </location>
</feature>
<gene>
    <name evidence="7" type="ORF">SNE40_023349</name>
</gene>
<evidence type="ECO:0000256" key="4">
    <source>
        <dbReference type="ARBA" id="ARBA00022741"/>
    </source>
</evidence>
<sequence length="1112" mass="126303">MNTDLDHLTHSLDDLSVKKQLPRRQQTQKPILKYNTEISKTDQLSNHNDATSVHQDSQQSPVCINGDPSPAADPTYRRGVSPARNVFSTKSSPNSTKTNTVLTPVIPVSSNPYSRPLSAKDVQTVHTHGRIKKSPSTSMMNNLPNGGIVREAHISVKEHAAPIQHNTFMRPSSAVHRESHLQRVQSAKKFRCKIADAQKVEPILTGDEPAVSGKNSFREKSDKKSITYKAALSQATSEIKVQPKPPTSPQKHSRPPSNKTPTSFETLSRVRNLNYTPTKPYDEVNNFYSHSLNPAAILEYTSSRQNNSTSRQNFGSTNSLHNIPINKTGTLTATTTLNTEINSHSLIKQPLNSGTVYYKKGSKPEERIHEQRPKAEGSLCFTKDKRMEKPNIDEDIDEMEEDDVDDESEDYTPSGERFPGDGEASCEDDDLDDEDDGIDGLDEDCVESDEEGESDGYSVTSSLSRQSVPTRAISTVKVRRPSTAVSTRGIKSDIKVKPYSSSSDTTVQSGLRPSLFPNIPPTINFIAENEKVEQLPWEIRKLLKWRMSPITPNIVKSALARVGFRISKKNHDWLGCFGKHMKSQGFKAIKEYQKLNHFPGSFQIGRKDRLWRNLARMQVHFGKREFGFFPQTYVLPQDLKLLKRAWEDGGNKQKWIIKPPASARGIGIKVIHKWNQIPRRRPVIVQRYLSRPYLINDSKFDMRIYVYVSCYDPLRIYIYEDGLARFASCKYSSSMKSLNNKYMHLTNYSINKRNSDYQSNTDDSVCQGHKWSLKSLWSYMKKQGINTSAIWDTIKDLVIKTIICADSSINSMIKSNVKSRYCVHELFGFDVMLDESLKPWIIEVNISPSLHSNSQLDINIKGQMIKDLFNIAGFLVPDKQDVAYSSTSTQITDFSSHMPSTDYCMDKRLFTSIFSSDERAKHAYYCQRSQDEQALQTVLDIITPDDMRMLTSSIDEDSRKGRFQRVFPTPTTHKYLRLFEQPRYYNLLLDQYIKRFNRMEHKGIALLSSFCEDDEHLQNPSENPMHQWNPPSATTMIYRDHRLFSAPLNKQNKLEANTKQSASSSQIPKMHKKIPRVTPLRCLSQSPSTSSLPSSHPSPSIASSRYPINGAR</sequence>
<keyword evidence="2" id="KW-0436">Ligase</keyword>
<feature type="compositionally biased region" description="Basic and acidic residues" evidence="6">
    <location>
        <begin position="1"/>
        <end position="17"/>
    </location>
</feature>
<evidence type="ECO:0000256" key="5">
    <source>
        <dbReference type="ARBA" id="ARBA00022840"/>
    </source>
</evidence>
<dbReference type="GO" id="GO:0005524">
    <property type="term" value="F:ATP binding"/>
    <property type="evidence" value="ECO:0007669"/>
    <property type="project" value="UniProtKB-KW"/>
</dbReference>
<dbReference type="GO" id="GO:0070740">
    <property type="term" value="F:tubulin-glutamic acid ligase activity"/>
    <property type="evidence" value="ECO:0007669"/>
    <property type="project" value="TreeGrafter"/>
</dbReference>
<feature type="compositionally biased region" description="Polar residues" evidence="6">
    <location>
        <begin position="46"/>
        <end position="62"/>
    </location>
</feature>
<comment type="similarity">
    <text evidence="1">Belongs to the tubulin--tyrosine ligase family.</text>
</comment>
<evidence type="ECO:0000313" key="7">
    <source>
        <dbReference type="EMBL" id="KAK6166718.1"/>
    </source>
</evidence>
<feature type="compositionally biased region" description="Polar residues" evidence="6">
    <location>
        <begin position="255"/>
        <end position="264"/>
    </location>
</feature>
<keyword evidence="8" id="KW-1185">Reference proteome</keyword>
<dbReference type="GO" id="GO:0005874">
    <property type="term" value="C:microtubule"/>
    <property type="evidence" value="ECO:0007669"/>
    <property type="project" value="UniProtKB-KW"/>
</dbReference>
<feature type="compositionally biased region" description="Basic and acidic residues" evidence="6">
    <location>
        <begin position="382"/>
        <end position="392"/>
    </location>
</feature>
<feature type="compositionally biased region" description="Acidic residues" evidence="6">
    <location>
        <begin position="393"/>
        <end position="410"/>
    </location>
</feature>
<dbReference type="AlphaFoldDB" id="A0AAN8G2T2"/>
<evidence type="ECO:0000256" key="2">
    <source>
        <dbReference type="ARBA" id="ARBA00022598"/>
    </source>
</evidence>
<dbReference type="EMBL" id="JAZGQO010000021">
    <property type="protein sequence ID" value="KAK6166718.1"/>
    <property type="molecule type" value="Genomic_DNA"/>
</dbReference>
<reference evidence="7 8" key="1">
    <citation type="submission" date="2024-01" db="EMBL/GenBank/DDBJ databases">
        <title>The genome of the rayed Mediterranean limpet Patella caerulea (Linnaeus, 1758).</title>
        <authorList>
            <person name="Anh-Thu Weber A."/>
            <person name="Halstead-Nussloch G."/>
        </authorList>
    </citation>
    <scope>NUCLEOTIDE SEQUENCE [LARGE SCALE GENOMIC DNA]</scope>
    <source>
        <strain evidence="7">AATW-2023a</strain>
        <tissue evidence="7">Whole specimen</tissue>
    </source>
</reference>
<dbReference type="PANTHER" id="PTHR12241:SF162">
    <property type="entry name" value="TUBULIN MONOGLUTAMYLASE TTLL4"/>
    <property type="match status" value="1"/>
</dbReference>
<proteinExistence type="inferred from homology"/>
<keyword evidence="3" id="KW-0493">Microtubule</keyword>
<dbReference type="PROSITE" id="PS51221">
    <property type="entry name" value="TTL"/>
    <property type="match status" value="1"/>
</dbReference>
<dbReference type="FunFam" id="3.30.470.20:FF:000009">
    <property type="entry name" value="tubulin polyglutamylase TTLL5 isoform X1"/>
    <property type="match status" value="1"/>
</dbReference>
<feature type="region of interest" description="Disordered" evidence="6">
    <location>
        <begin position="1"/>
        <end position="32"/>
    </location>
</feature>
<dbReference type="Gene3D" id="3.30.470.20">
    <property type="entry name" value="ATP-grasp fold, B domain"/>
    <property type="match status" value="1"/>
</dbReference>
<evidence type="ECO:0000313" key="8">
    <source>
        <dbReference type="Proteomes" id="UP001347796"/>
    </source>
</evidence>
<dbReference type="Proteomes" id="UP001347796">
    <property type="component" value="Unassembled WGS sequence"/>
</dbReference>
<organism evidence="7 8">
    <name type="scientific">Patella caerulea</name>
    <name type="common">Rayed Mediterranean limpet</name>
    <dbReference type="NCBI Taxonomy" id="87958"/>
    <lineage>
        <taxon>Eukaryota</taxon>
        <taxon>Metazoa</taxon>
        <taxon>Spiralia</taxon>
        <taxon>Lophotrochozoa</taxon>
        <taxon>Mollusca</taxon>
        <taxon>Gastropoda</taxon>
        <taxon>Patellogastropoda</taxon>
        <taxon>Patelloidea</taxon>
        <taxon>Patellidae</taxon>
        <taxon>Patella</taxon>
    </lineage>
</organism>
<dbReference type="GO" id="GO:0015631">
    <property type="term" value="F:tubulin binding"/>
    <property type="evidence" value="ECO:0007669"/>
    <property type="project" value="TreeGrafter"/>
</dbReference>
<feature type="region of interest" description="Disordered" evidence="6">
    <location>
        <begin position="46"/>
        <end position="78"/>
    </location>
</feature>
<evidence type="ECO:0000256" key="1">
    <source>
        <dbReference type="ARBA" id="ARBA00006820"/>
    </source>
</evidence>
<feature type="compositionally biased region" description="Basic and acidic residues" evidence="6">
    <location>
        <begin position="362"/>
        <end position="375"/>
    </location>
</feature>
<name>A0AAN8G2T2_PATCE</name>
<keyword evidence="4" id="KW-0547">Nucleotide-binding</keyword>
<feature type="compositionally biased region" description="Acidic residues" evidence="6">
    <location>
        <begin position="424"/>
        <end position="454"/>
    </location>
</feature>
<feature type="compositionally biased region" description="Polar residues" evidence="6">
    <location>
        <begin position="1048"/>
        <end position="1067"/>
    </location>
</feature>
<feature type="region of interest" description="Disordered" evidence="6">
    <location>
        <begin position="362"/>
        <end position="465"/>
    </location>
</feature>
<comment type="caution">
    <text evidence="7">The sequence shown here is derived from an EMBL/GenBank/DDBJ whole genome shotgun (WGS) entry which is preliminary data.</text>
</comment>
<dbReference type="GO" id="GO:0000226">
    <property type="term" value="P:microtubule cytoskeleton organization"/>
    <property type="evidence" value="ECO:0007669"/>
    <property type="project" value="TreeGrafter"/>
</dbReference>
<feature type="region of interest" description="Disordered" evidence="6">
    <location>
        <begin position="234"/>
        <end position="264"/>
    </location>
</feature>
<dbReference type="GO" id="GO:0036064">
    <property type="term" value="C:ciliary basal body"/>
    <property type="evidence" value="ECO:0007669"/>
    <property type="project" value="TreeGrafter"/>
</dbReference>
<dbReference type="PANTHER" id="PTHR12241">
    <property type="entry name" value="TUBULIN POLYGLUTAMYLASE"/>
    <property type="match status" value="1"/>
</dbReference>
<evidence type="ECO:0000256" key="6">
    <source>
        <dbReference type="SAM" id="MobiDB-lite"/>
    </source>
</evidence>
<evidence type="ECO:0000256" key="3">
    <source>
        <dbReference type="ARBA" id="ARBA00022701"/>
    </source>
</evidence>
<keyword evidence="5" id="KW-0067">ATP-binding</keyword>
<dbReference type="SUPFAM" id="SSF56059">
    <property type="entry name" value="Glutathione synthetase ATP-binding domain-like"/>
    <property type="match status" value="1"/>
</dbReference>
<dbReference type="Pfam" id="PF03133">
    <property type="entry name" value="TTL"/>
    <property type="match status" value="1"/>
</dbReference>
<feature type="compositionally biased region" description="Low complexity" evidence="6">
    <location>
        <begin position="1084"/>
        <end position="1104"/>
    </location>
</feature>